<dbReference type="AlphaFoldDB" id="A0A6J4H5W6"/>
<dbReference type="Pfam" id="PF13400">
    <property type="entry name" value="Tad"/>
    <property type="match status" value="1"/>
</dbReference>
<feature type="transmembrane region" description="Helical" evidence="1">
    <location>
        <begin position="12"/>
        <end position="31"/>
    </location>
</feature>
<protein>
    <recommendedName>
        <fullName evidence="2">Putative Flp pilus-assembly TadG-like N-terminal domain-containing protein</fullName>
    </recommendedName>
</protein>
<dbReference type="InterPro" id="IPR028087">
    <property type="entry name" value="Tad_N"/>
</dbReference>
<evidence type="ECO:0000313" key="3">
    <source>
        <dbReference type="EMBL" id="CAA9213940.1"/>
    </source>
</evidence>
<dbReference type="EMBL" id="CADCTB010000018">
    <property type="protein sequence ID" value="CAA9213940.1"/>
    <property type="molecule type" value="Genomic_DNA"/>
</dbReference>
<organism evidence="3">
    <name type="scientific">uncultured Acidimicrobiales bacterium</name>
    <dbReference type="NCBI Taxonomy" id="310071"/>
    <lineage>
        <taxon>Bacteria</taxon>
        <taxon>Bacillati</taxon>
        <taxon>Actinomycetota</taxon>
        <taxon>Acidimicrobiia</taxon>
        <taxon>Acidimicrobiales</taxon>
        <taxon>environmental samples</taxon>
    </lineage>
</organism>
<keyword evidence="1" id="KW-0812">Transmembrane</keyword>
<proteinExistence type="predicted"/>
<keyword evidence="1" id="KW-0472">Membrane</keyword>
<keyword evidence="1" id="KW-1133">Transmembrane helix</keyword>
<feature type="domain" description="Putative Flp pilus-assembly TadG-like N-terminal" evidence="2">
    <location>
        <begin position="10"/>
        <end position="54"/>
    </location>
</feature>
<name>A0A6J4H5W6_9ACTN</name>
<gene>
    <name evidence="3" type="ORF">AVDCRST_MAG10-277</name>
</gene>
<sequence length="660" mass="68198">MRAGVDRERGAVMMLTAFITVGALMMVALVVDLGQLRVDRRTNKSVADVAARAGIGRLAFGPWSGVCKAREFLLGNAKGFSSFDTGSETWSNANALVYGANPCPSVVSAPDANPCKPNLPSSWAKLQATARQGRFTIEIQSGYVLPDPRFPSDATMGDTGGTEHGACDNLAVIISERQEPSFAQVGGHGSTVVRTRSVGRLNSAETLDFVAALQLLELHDCDVLQTGGAGTRVIAQPYGVYPGTFQIDSDATGACPQPIINGQATAGGPSIVACSVTSTNPDCDPGVGSRASRIGVYAKNFNKPDSIVATSYPSTYGDTAAVASPRTGRKYSDLRYRENVVALDDDAEAVITGNSGRPPGCSAASLVLSNTCTGNGLTWRVVQGLECSSLLSGLLVPLVLTNQNVWFNCSSFSVSAPLTLSAANSYVVFTGKLSVSSAFTITDPRKVYVGGEAAANKIGVDVGSGGVFKVNTGGVPLCSARTGPGHSNRFVIGNGRFKAGSGAIVKLCQTFTFLASGYNKVPTTDGTVPCSTTACTNYTGTIDVSSGASVDLSAANEITGRLPSESELKTTNPFEDLGLWTEAGGATNGLSGGASTSLTGVFFLPNAEPFTLAGGGALPIELSAQFVSTTLKVTGNGTVNLVPNPEDSIPVRIYTTLLVR</sequence>
<reference evidence="3" key="1">
    <citation type="submission" date="2020-02" db="EMBL/GenBank/DDBJ databases">
        <authorList>
            <person name="Meier V. D."/>
        </authorList>
    </citation>
    <scope>NUCLEOTIDE SEQUENCE</scope>
    <source>
        <strain evidence="3">AVDCRST_MAG10</strain>
    </source>
</reference>
<evidence type="ECO:0000256" key="1">
    <source>
        <dbReference type="SAM" id="Phobius"/>
    </source>
</evidence>
<evidence type="ECO:0000259" key="2">
    <source>
        <dbReference type="Pfam" id="PF13400"/>
    </source>
</evidence>
<accession>A0A6J4H5W6</accession>